<dbReference type="EMBL" id="JACASE010000003">
    <property type="protein sequence ID" value="KAF6485555.1"/>
    <property type="molecule type" value="Genomic_DNA"/>
</dbReference>
<dbReference type="Proteomes" id="UP000593571">
    <property type="component" value="Unassembled WGS sequence"/>
</dbReference>
<comment type="caution">
    <text evidence="2">The sequence shown here is derived from an EMBL/GenBank/DDBJ whole genome shotgun (WGS) entry which is preliminary data.</text>
</comment>
<reference evidence="2 3" key="1">
    <citation type="journal article" date="2020" name="Nature">
        <title>Six reference-quality genomes reveal evolution of bat adaptations.</title>
        <authorList>
            <person name="Jebb D."/>
            <person name="Huang Z."/>
            <person name="Pippel M."/>
            <person name="Hughes G.M."/>
            <person name="Lavrichenko K."/>
            <person name="Devanna P."/>
            <person name="Winkler S."/>
            <person name="Jermiin L.S."/>
            <person name="Skirmuntt E.C."/>
            <person name="Katzourakis A."/>
            <person name="Burkitt-Gray L."/>
            <person name="Ray D.A."/>
            <person name="Sullivan K.A.M."/>
            <person name="Roscito J.G."/>
            <person name="Kirilenko B.M."/>
            <person name="Davalos L.M."/>
            <person name="Corthals A.P."/>
            <person name="Power M.L."/>
            <person name="Jones G."/>
            <person name="Ransome R.D."/>
            <person name="Dechmann D.K.N."/>
            <person name="Locatelli A.G."/>
            <person name="Puechmaille S.J."/>
            <person name="Fedrigo O."/>
            <person name="Jarvis E.D."/>
            <person name="Hiller M."/>
            <person name="Vernes S.C."/>
            <person name="Myers E.W."/>
            <person name="Teeling E.C."/>
        </authorList>
    </citation>
    <scope>NUCLEOTIDE SEQUENCE [LARGE SCALE GENOMIC DNA]</scope>
    <source>
        <strain evidence="2">MRouAeg1</strain>
        <tissue evidence="2">Muscle</tissue>
    </source>
</reference>
<dbReference type="AlphaFoldDB" id="A0A7J8IN26"/>
<accession>A0A7J8IN26</accession>
<keyword evidence="1" id="KW-0472">Membrane</keyword>
<keyword evidence="1" id="KW-1133">Transmembrane helix</keyword>
<organism evidence="2 3">
    <name type="scientific">Rousettus aegyptiacus</name>
    <name type="common">Egyptian fruit bat</name>
    <name type="synonym">Pteropus aegyptiacus</name>
    <dbReference type="NCBI Taxonomy" id="9407"/>
    <lineage>
        <taxon>Eukaryota</taxon>
        <taxon>Metazoa</taxon>
        <taxon>Chordata</taxon>
        <taxon>Craniata</taxon>
        <taxon>Vertebrata</taxon>
        <taxon>Euteleostomi</taxon>
        <taxon>Mammalia</taxon>
        <taxon>Eutheria</taxon>
        <taxon>Laurasiatheria</taxon>
        <taxon>Chiroptera</taxon>
        <taxon>Yinpterochiroptera</taxon>
        <taxon>Pteropodoidea</taxon>
        <taxon>Pteropodidae</taxon>
        <taxon>Rousettinae</taxon>
        <taxon>Rousettus</taxon>
    </lineage>
</organism>
<evidence type="ECO:0000256" key="1">
    <source>
        <dbReference type="SAM" id="Phobius"/>
    </source>
</evidence>
<feature type="transmembrane region" description="Helical" evidence="1">
    <location>
        <begin position="59"/>
        <end position="85"/>
    </location>
</feature>
<proteinExistence type="predicted"/>
<sequence length="161" mass="18118">MSILMEYLLIYCLLVISSPFSTWSLMMGWTLQAFLLYSKHDTMFCQQRALEGHRKRKGLLLLVPVCWVWLFLALAACLASSVFLWGHPVLHNPSMTSVPQPRAGNHLFMVLLTQIPFVHAHNGIPSPCVHPHDSLYPRELFPACPTLQISRASAVSSSAFL</sequence>
<protein>
    <submittedName>
        <fullName evidence="2">Uncharacterized protein</fullName>
    </submittedName>
</protein>
<keyword evidence="1" id="KW-0812">Transmembrane</keyword>
<evidence type="ECO:0000313" key="3">
    <source>
        <dbReference type="Proteomes" id="UP000593571"/>
    </source>
</evidence>
<name>A0A7J8IN26_ROUAE</name>
<gene>
    <name evidence="2" type="ORF">HJG63_010710</name>
</gene>
<keyword evidence="3" id="KW-1185">Reference proteome</keyword>
<evidence type="ECO:0000313" key="2">
    <source>
        <dbReference type="EMBL" id="KAF6485555.1"/>
    </source>
</evidence>